<protein>
    <submittedName>
        <fullName evidence="2">C4-dicarboxylate ABC transporter substrate-binding protein</fullName>
    </submittedName>
</protein>
<evidence type="ECO:0000256" key="1">
    <source>
        <dbReference type="ARBA" id="ARBA00006987"/>
    </source>
</evidence>
<comment type="similarity">
    <text evidence="1">Belongs to the UPF0065 (bug) family.</text>
</comment>
<name>A0A0X1KS66_9THEM</name>
<dbReference type="Proteomes" id="UP000077469">
    <property type="component" value="Chromosome"/>
</dbReference>
<dbReference type="Pfam" id="PF03401">
    <property type="entry name" value="TctC"/>
    <property type="match status" value="1"/>
</dbReference>
<sequence>MKVRMLVVLFALFAVTFVLAEKYPSKPITYVICFAPGGESDITARLQQPYLEKILGVPIVITYKEGGGGAVGWTELVTRAKPDGYTIYGTNLPHTILQPLQGGVGYKTEQINNIYFFQSTPCVLAVRIDSPINTFEDFVEYAKKKGMVTLGGSGQPSANSFATVRLAKLTGLNITYVPFSGSGTAVPALLGGHVDGLMTYTTMAIQYKDKMKVIAVATEERIPLFPDVPTFRELGIDLVEKAYRGVAVPPGTPEDVKRVLEAAFREVNNNPEFVAKMLEMGFVIENYDEAASAKLVSELIPYYKQLWEETQGK</sequence>
<dbReference type="PIRSF" id="PIRSF017082">
    <property type="entry name" value="YflP"/>
    <property type="match status" value="1"/>
</dbReference>
<dbReference type="InterPro" id="IPR042100">
    <property type="entry name" value="Bug_dom1"/>
</dbReference>
<dbReference type="PANTHER" id="PTHR42928">
    <property type="entry name" value="TRICARBOXYLATE-BINDING PROTEIN"/>
    <property type="match status" value="1"/>
</dbReference>
<gene>
    <name evidence="2" type="ORF">AJ81_07605</name>
</gene>
<dbReference type="OrthoDB" id="8881899at2"/>
<dbReference type="STRING" id="1123384.AJ81_07605"/>
<accession>A0A0X1KS66</accession>
<dbReference type="KEGG" id="phy:AJ81_07605"/>
<dbReference type="InterPro" id="IPR005064">
    <property type="entry name" value="BUG"/>
</dbReference>
<organism evidence="2 3">
    <name type="scientific">Pseudothermotoga hypogea DSM 11164 = NBRC 106472</name>
    <dbReference type="NCBI Taxonomy" id="1123384"/>
    <lineage>
        <taxon>Bacteria</taxon>
        <taxon>Thermotogati</taxon>
        <taxon>Thermotogota</taxon>
        <taxon>Thermotogae</taxon>
        <taxon>Thermotogales</taxon>
        <taxon>Thermotogaceae</taxon>
        <taxon>Pseudothermotoga</taxon>
    </lineage>
</organism>
<dbReference type="SUPFAM" id="SSF53850">
    <property type="entry name" value="Periplasmic binding protein-like II"/>
    <property type="match status" value="1"/>
</dbReference>
<proteinExistence type="inferred from homology"/>
<dbReference type="Gene3D" id="3.40.190.150">
    <property type="entry name" value="Bordetella uptake gene, domain 1"/>
    <property type="match status" value="1"/>
</dbReference>
<dbReference type="PaxDb" id="1123384-AJ81_07605"/>
<keyword evidence="3" id="KW-1185">Reference proteome</keyword>
<dbReference type="EMBL" id="CP007141">
    <property type="protein sequence ID" value="AJC74069.1"/>
    <property type="molecule type" value="Genomic_DNA"/>
</dbReference>
<evidence type="ECO:0000313" key="2">
    <source>
        <dbReference type="EMBL" id="AJC74069.1"/>
    </source>
</evidence>
<dbReference type="PATRIC" id="fig|1123384.7.peg.1525"/>
<dbReference type="PANTHER" id="PTHR42928:SF5">
    <property type="entry name" value="BLR1237 PROTEIN"/>
    <property type="match status" value="1"/>
</dbReference>
<dbReference type="Gene3D" id="3.40.190.10">
    <property type="entry name" value="Periplasmic binding protein-like II"/>
    <property type="match status" value="1"/>
</dbReference>
<dbReference type="RefSeq" id="WP_038059747.1">
    <property type="nucleotide sequence ID" value="NC_022795.1"/>
</dbReference>
<reference evidence="2 3" key="1">
    <citation type="submission" date="2014-01" db="EMBL/GenBank/DDBJ databases">
        <title>Genome sequencing of Thermotog hypogea.</title>
        <authorList>
            <person name="Zhang X."/>
            <person name="Alvare G."/>
            <person name="Fristensky B."/>
            <person name="Chen L."/>
            <person name="Suen T."/>
            <person name="Chen Q."/>
            <person name="Ma K."/>
        </authorList>
    </citation>
    <scope>NUCLEOTIDE SEQUENCE [LARGE SCALE GENOMIC DNA]</scope>
    <source>
        <strain evidence="2 3">DSM 11164</strain>
    </source>
</reference>
<dbReference type="CDD" id="cd07012">
    <property type="entry name" value="PBP2_Bug_TTT"/>
    <property type="match status" value="1"/>
</dbReference>
<evidence type="ECO:0000313" key="3">
    <source>
        <dbReference type="Proteomes" id="UP000077469"/>
    </source>
</evidence>
<dbReference type="AlphaFoldDB" id="A0A0X1KS66"/>